<reference evidence="1 2" key="1">
    <citation type="submission" date="2016-12" db="EMBL/GenBank/DDBJ databases">
        <title>The genomes of Aspergillus section Nigri reveals drivers in fungal speciation.</title>
        <authorList>
            <consortium name="DOE Joint Genome Institute"/>
            <person name="Vesth T.C."/>
            <person name="Nybo J."/>
            <person name="Theobald S."/>
            <person name="Brandl J."/>
            <person name="Frisvad J.C."/>
            <person name="Nielsen K.F."/>
            <person name="Lyhne E.K."/>
            <person name="Kogle M.E."/>
            <person name="Kuo A."/>
            <person name="Riley R."/>
            <person name="Clum A."/>
            <person name="Nolan M."/>
            <person name="Lipzen A."/>
            <person name="Salamov A."/>
            <person name="Henrissat B."/>
            <person name="Wiebenga A."/>
            <person name="De Vries R.P."/>
            <person name="Grigoriev I.V."/>
            <person name="Mortensen U.H."/>
            <person name="Andersen M.R."/>
            <person name="Baker S.E."/>
        </authorList>
    </citation>
    <scope>NUCLEOTIDE SEQUENCE [LARGE SCALE GENOMIC DNA]</scope>
    <source>
        <strain evidence="1 2">IBT 23096</strain>
    </source>
</reference>
<protein>
    <submittedName>
        <fullName evidence="1">Uncharacterized protein</fullName>
    </submittedName>
</protein>
<accession>A0A2I2G758</accession>
<dbReference type="RefSeq" id="XP_024704018.1">
    <property type="nucleotide sequence ID" value="XM_024847664.1"/>
</dbReference>
<dbReference type="GeneID" id="36555363"/>
<evidence type="ECO:0000313" key="2">
    <source>
        <dbReference type="Proteomes" id="UP000234275"/>
    </source>
</evidence>
<evidence type="ECO:0000313" key="1">
    <source>
        <dbReference type="EMBL" id="PLB48716.1"/>
    </source>
</evidence>
<dbReference type="EMBL" id="MSFO01000004">
    <property type="protein sequence ID" value="PLB48716.1"/>
    <property type="molecule type" value="Genomic_DNA"/>
</dbReference>
<dbReference type="AlphaFoldDB" id="A0A2I2G758"/>
<dbReference type="Proteomes" id="UP000234275">
    <property type="component" value="Unassembled WGS sequence"/>
</dbReference>
<gene>
    <name evidence="1" type="ORF">P170DRAFT_425743</name>
</gene>
<name>A0A2I2G758_9EURO</name>
<dbReference type="VEuPathDB" id="FungiDB:P170DRAFT_425743"/>
<organism evidence="1 2">
    <name type="scientific">Aspergillus steynii IBT 23096</name>
    <dbReference type="NCBI Taxonomy" id="1392250"/>
    <lineage>
        <taxon>Eukaryota</taxon>
        <taxon>Fungi</taxon>
        <taxon>Dikarya</taxon>
        <taxon>Ascomycota</taxon>
        <taxon>Pezizomycotina</taxon>
        <taxon>Eurotiomycetes</taxon>
        <taxon>Eurotiomycetidae</taxon>
        <taxon>Eurotiales</taxon>
        <taxon>Aspergillaceae</taxon>
        <taxon>Aspergillus</taxon>
        <taxon>Aspergillus subgen. Circumdati</taxon>
    </lineage>
</organism>
<sequence>MSSVSENESQTDQAPAHLTAPLTIEEFSEADYESEPDQSPTHLTPEQLELWFELTDWIINAQGPTYHEKLGIPPEVGFEVAKTLCDKGDVEARNPTVEYNPIVHRLSIRMCSNARAGLSSWVINGQFDAVRSGFFTMDELRDTMLMLNAGIYRFSAPYEKAYKDGGGYFPSNNFRFPCIAFESGHEPWANLLEVKDIWLQGGAPYVNAVLVVQWDERDNGEVAGSLELHRRNGIVGSRIQVFPVPEPGTPHAAQFVTFYRRDFYPEGKVPDGRNPDDVWNWELDEFRRYATMTMGITNLRPAEA</sequence>
<dbReference type="OrthoDB" id="76567at2759"/>
<proteinExistence type="predicted"/>
<keyword evidence="2" id="KW-1185">Reference proteome</keyword>
<comment type="caution">
    <text evidence="1">The sequence shown here is derived from an EMBL/GenBank/DDBJ whole genome shotgun (WGS) entry which is preliminary data.</text>
</comment>